<dbReference type="Proteomes" id="UP000504637">
    <property type="component" value="Unplaced"/>
</dbReference>
<reference evidence="2" key="2">
    <citation type="submission" date="2020-04" db="EMBL/GenBank/DDBJ databases">
        <authorList>
            <consortium name="NCBI Genome Project"/>
        </authorList>
    </citation>
    <scope>NUCLEOTIDE SEQUENCE</scope>
    <source>
        <strain evidence="2">CBS 342.82</strain>
    </source>
</reference>
<keyword evidence="1" id="KW-1185">Reference proteome</keyword>
<dbReference type="RefSeq" id="XP_033456038.1">
    <property type="nucleotide sequence ID" value="XM_033608984.1"/>
</dbReference>
<name>A0A6J3LWI6_9PEZI</name>
<proteinExistence type="predicted"/>
<evidence type="ECO:0000313" key="2">
    <source>
        <dbReference type="RefSeq" id="XP_033456038.1"/>
    </source>
</evidence>
<sequence>MTMISKDAVCDILANNMTISHEGDYLSRSHPSFINSPHKKTAADSTIRKLLVHEACTSQDGVREDDHPRFWFEFAQYTFTRPTESTIAAVARCVFHEHAEGAENCYRIKYRAVSLHVA</sequence>
<evidence type="ECO:0000313" key="1">
    <source>
        <dbReference type="Proteomes" id="UP000504637"/>
    </source>
</evidence>
<protein>
    <submittedName>
        <fullName evidence="2">Uncharacterized protein</fullName>
    </submittedName>
</protein>
<organism evidence="2">
    <name type="scientific">Dissoconium aciculare CBS 342.82</name>
    <dbReference type="NCBI Taxonomy" id="1314786"/>
    <lineage>
        <taxon>Eukaryota</taxon>
        <taxon>Fungi</taxon>
        <taxon>Dikarya</taxon>
        <taxon>Ascomycota</taxon>
        <taxon>Pezizomycotina</taxon>
        <taxon>Dothideomycetes</taxon>
        <taxon>Dothideomycetidae</taxon>
        <taxon>Mycosphaerellales</taxon>
        <taxon>Dissoconiaceae</taxon>
        <taxon>Dissoconium</taxon>
    </lineage>
</organism>
<dbReference type="OrthoDB" id="5345504at2759"/>
<gene>
    <name evidence="2" type="ORF">K489DRAFT_85784</name>
</gene>
<reference evidence="2" key="1">
    <citation type="submission" date="2020-01" db="EMBL/GenBank/DDBJ databases">
        <authorList>
            <consortium name="DOE Joint Genome Institute"/>
            <person name="Haridas S."/>
            <person name="Albert R."/>
            <person name="Binder M."/>
            <person name="Bloem J."/>
            <person name="Labutti K."/>
            <person name="Salamov A."/>
            <person name="Andreopoulos B."/>
            <person name="Baker S.E."/>
            <person name="Barry K."/>
            <person name="Bills G."/>
            <person name="Bluhm B.H."/>
            <person name="Cannon C."/>
            <person name="Castanera R."/>
            <person name="Culley D.E."/>
            <person name="Daum C."/>
            <person name="Ezra D."/>
            <person name="Gonzalez J.B."/>
            <person name="Henrissat B."/>
            <person name="Kuo A."/>
            <person name="Liang C."/>
            <person name="Lipzen A."/>
            <person name="Lutzoni F."/>
            <person name="Magnuson J."/>
            <person name="Mondo S."/>
            <person name="Nolan M."/>
            <person name="Ohm R."/>
            <person name="Pangilinan J."/>
            <person name="Park H.-J."/>
            <person name="Ramirez L."/>
            <person name="Alfaro M."/>
            <person name="Sun H."/>
            <person name="Tritt A."/>
            <person name="Yoshinaga Y."/>
            <person name="Zwiers L.-H."/>
            <person name="Turgeon B.G."/>
            <person name="Goodwin S.B."/>
            <person name="Spatafora J.W."/>
            <person name="Crous P.W."/>
            <person name="Grigoriev I.V."/>
        </authorList>
    </citation>
    <scope>NUCLEOTIDE SEQUENCE</scope>
    <source>
        <strain evidence="2">CBS 342.82</strain>
    </source>
</reference>
<accession>A0A6J3LWI6</accession>
<dbReference type="AlphaFoldDB" id="A0A6J3LWI6"/>
<dbReference type="GeneID" id="54366785"/>
<reference evidence="2" key="3">
    <citation type="submission" date="2025-08" db="UniProtKB">
        <authorList>
            <consortium name="RefSeq"/>
        </authorList>
    </citation>
    <scope>IDENTIFICATION</scope>
    <source>
        <strain evidence="2">CBS 342.82</strain>
    </source>
</reference>